<feature type="region of interest" description="Disordered" evidence="2">
    <location>
        <begin position="211"/>
        <end position="230"/>
    </location>
</feature>
<dbReference type="AlphaFoldDB" id="A0A6G1JNJ4"/>
<proteinExistence type="predicted"/>
<reference evidence="3" key="1">
    <citation type="journal article" date="2020" name="Stud. Mycol.">
        <title>101 Dothideomycetes genomes: a test case for predicting lifestyles and emergence of pathogens.</title>
        <authorList>
            <person name="Haridas S."/>
            <person name="Albert R."/>
            <person name="Binder M."/>
            <person name="Bloem J."/>
            <person name="Labutti K."/>
            <person name="Salamov A."/>
            <person name="Andreopoulos B."/>
            <person name="Baker S."/>
            <person name="Barry K."/>
            <person name="Bills G."/>
            <person name="Bluhm B."/>
            <person name="Cannon C."/>
            <person name="Castanera R."/>
            <person name="Culley D."/>
            <person name="Daum C."/>
            <person name="Ezra D."/>
            <person name="Gonzalez J."/>
            <person name="Henrissat B."/>
            <person name="Kuo A."/>
            <person name="Liang C."/>
            <person name="Lipzen A."/>
            <person name="Lutzoni F."/>
            <person name="Magnuson J."/>
            <person name="Mondo S."/>
            <person name="Nolan M."/>
            <person name="Ohm R."/>
            <person name="Pangilinan J."/>
            <person name="Park H.-J."/>
            <person name="Ramirez L."/>
            <person name="Alfaro M."/>
            <person name="Sun H."/>
            <person name="Tritt A."/>
            <person name="Yoshinaga Y."/>
            <person name="Zwiers L.-H."/>
            <person name="Turgeon B."/>
            <person name="Goodwin S."/>
            <person name="Spatafora J."/>
            <person name="Crous P."/>
            <person name="Grigoriev I."/>
        </authorList>
    </citation>
    <scope>NUCLEOTIDE SEQUENCE</scope>
    <source>
        <strain evidence="3">CBS 122367</strain>
    </source>
</reference>
<keyword evidence="1" id="KW-0175">Coiled coil</keyword>
<evidence type="ECO:0000313" key="4">
    <source>
        <dbReference type="Proteomes" id="UP000799291"/>
    </source>
</evidence>
<dbReference type="EMBL" id="MU005569">
    <property type="protein sequence ID" value="KAF2691695.1"/>
    <property type="molecule type" value="Genomic_DNA"/>
</dbReference>
<evidence type="ECO:0000313" key="3">
    <source>
        <dbReference type="EMBL" id="KAF2691695.1"/>
    </source>
</evidence>
<keyword evidence="4" id="KW-1185">Reference proteome</keyword>
<feature type="compositionally biased region" description="Polar residues" evidence="2">
    <location>
        <begin position="219"/>
        <end position="228"/>
    </location>
</feature>
<accession>A0A6G1JNJ4</accession>
<gene>
    <name evidence="3" type="ORF">K458DRAFT_448375</name>
</gene>
<feature type="coiled-coil region" evidence="1">
    <location>
        <begin position="360"/>
        <end position="401"/>
    </location>
</feature>
<organism evidence="3 4">
    <name type="scientific">Lentithecium fluviatile CBS 122367</name>
    <dbReference type="NCBI Taxonomy" id="1168545"/>
    <lineage>
        <taxon>Eukaryota</taxon>
        <taxon>Fungi</taxon>
        <taxon>Dikarya</taxon>
        <taxon>Ascomycota</taxon>
        <taxon>Pezizomycotina</taxon>
        <taxon>Dothideomycetes</taxon>
        <taxon>Pleosporomycetidae</taxon>
        <taxon>Pleosporales</taxon>
        <taxon>Massarineae</taxon>
        <taxon>Lentitheciaceae</taxon>
        <taxon>Lentithecium</taxon>
    </lineage>
</organism>
<dbReference type="Proteomes" id="UP000799291">
    <property type="component" value="Unassembled WGS sequence"/>
</dbReference>
<feature type="region of interest" description="Disordered" evidence="2">
    <location>
        <begin position="1"/>
        <end position="33"/>
    </location>
</feature>
<sequence>MSRYEVPDTQWSFRRNEPQDSSDEASSESELIYEASEVDPEDLSIDMVGTAPAHRTPVHLPNQSRRQAAAEGMIMATPGFWMPSSVIREQRTAFNLGKSTLFPCCPVSRGPSSTVPSKGTLAYECLPEQYEVCTLITCPHSKTENEWLMETLKPGTSEPQQYTADFSRTAMESRHHHLILCVSRKNSGNTFREIRLPSIRPLKLTITNENDPRRKIPRTDTTTSSTAKSVVRSKYSHVGMGQYEQEESTIRLKKLVHAAIKTLLPSKSSDFHSFKIAFLALPDQVPFSERLFIRCLSFRVEEGGFCVTAPGQCSSANEITAERWEELKRLRDECSPCIENLKEEIVRMQTNPQTPIEKLIRELEAEGEHLTKMLKKVEDNKKKLYEERAEIDELLETLDGEAKAFVEGALAILDGVMS</sequence>
<protein>
    <submittedName>
        <fullName evidence="3">Uncharacterized protein</fullName>
    </submittedName>
</protein>
<name>A0A6G1JNJ4_9PLEO</name>
<evidence type="ECO:0000256" key="2">
    <source>
        <dbReference type="SAM" id="MobiDB-lite"/>
    </source>
</evidence>
<evidence type="ECO:0000256" key="1">
    <source>
        <dbReference type="SAM" id="Coils"/>
    </source>
</evidence>